<dbReference type="InterPro" id="IPR036388">
    <property type="entry name" value="WH-like_DNA-bd_sf"/>
</dbReference>
<dbReference type="PANTHER" id="PTHR30126">
    <property type="entry name" value="HTH-TYPE TRANSCRIPTIONAL REGULATOR"/>
    <property type="match status" value="1"/>
</dbReference>
<evidence type="ECO:0000259" key="5">
    <source>
        <dbReference type="PROSITE" id="PS50931"/>
    </source>
</evidence>
<comment type="similarity">
    <text evidence="1">Belongs to the LysR transcriptional regulatory family.</text>
</comment>
<dbReference type="PANTHER" id="PTHR30126:SF39">
    <property type="entry name" value="HTH-TYPE TRANSCRIPTIONAL REGULATOR CYSL"/>
    <property type="match status" value="1"/>
</dbReference>
<name>A0A926ECF7_9FIRM</name>
<dbReference type="GO" id="GO:0000976">
    <property type="term" value="F:transcription cis-regulatory region binding"/>
    <property type="evidence" value="ECO:0007669"/>
    <property type="project" value="TreeGrafter"/>
</dbReference>
<dbReference type="RefSeq" id="WP_262396499.1">
    <property type="nucleotide sequence ID" value="NZ_JACRTC010000001.1"/>
</dbReference>
<protein>
    <submittedName>
        <fullName evidence="6">LysR family transcriptional regulator</fullName>
    </submittedName>
</protein>
<dbReference type="PROSITE" id="PS50931">
    <property type="entry name" value="HTH_LYSR"/>
    <property type="match status" value="1"/>
</dbReference>
<dbReference type="GO" id="GO:0003700">
    <property type="term" value="F:DNA-binding transcription factor activity"/>
    <property type="evidence" value="ECO:0007669"/>
    <property type="project" value="InterPro"/>
</dbReference>
<dbReference type="SUPFAM" id="SSF46785">
    <property type="entry name" value="Winged helix' DNA-binding domain"/>
    <property type="match status" value="1"/>
</dbReference>
<dbReference type="EMBL" id="JACRTC010000001">
    <property type="protein sequence ID" value="MBC8569396.1"/>
    <property type="molecule type" value="Genomic_DNA"/>
</dbReference>
<keyword evidence="7" id="KW-1185">Reference proteome</keyword>
<dbReference type="Pfam" id="PF00126">
    <property type="entry name" value="HTH_1"/>
    <property type="match status" value="1"/>
</dbReference>
<evidence type="ECO:0000256" key="2">
    <source>
        <dbReference type="ARBA" id="ARBA00023015"/>
    </source>
</evidence>
<dbReference type="SUPFAM" id="SSF53850">
    <property type="entry name" value="Periplasmic binding protein-like II"/>
    <property type="match status" value="1"/>
</dbReference>
<evidence type="ECO:0000256" key="4">
    <source>
        <dbReference type="ARBA" id="ARBA00023163"/>
    </source>
</evidence>
<dbReference type="InterPro" id="IPR005119">
    <property type="entry name" value="LysR_subst-bd"/>
</dbReference>
<reference evidence="6" key="1">
    <citation type="submission" date="2020-08" db="EMBL/GenBank/DDBJ databases">
        <title>Genome public.</title>
        <authorList>
            <person name="Liu C."/>
            <person name="Sun Q."/>
        </authorList>
    </citation>
    <scope>NUCLEOTIDE SEQUENCE</scope>
    <source>
        <strain evidence="6">NSJ-54</strain>
    </source>
</reference>
<feature type="domain" description="HTH lysR-type" evidence="5">
    <location>
        <begin position="1"/>
        <end position="58"/>
    </location>
</feature>
<keyword evidence="2" id="KW-0805">Transcription regulation</keyword>
<dbReference type="PRINTS" id="PR00039">
    <property type="entry name" value="HTHLYSR"/>
</dbReference>
<evidence type="ECO:0000256" key="1">
    <source>
        <dbReference type="ARBA" id="ARBA00009437"/>
    </source>
</evidence>
<evidence type="ECO:0000256" key="3">
    <source>
        <dbReference type="ARBA" id="ARBA00023125"/>
    </source>
</evidence>
<dbReference type="InterPro" id="IPR036390">
    <property type="entry name" value="WH_DNA-bd_sf"/>
</dbReference>
<gene>
    <name evidence="6" type="ORF">H8709_00940</name>
</gene>
<accession>A0A926ECF7</accession>
<keyword evidence="3" id="KW-0238">DNA-binding</keyword>
<comment type="caution">
    <text evidence="6">The sequence shown here is derived from an EMBL/GenBank/DDBJ whole genome shotgun (WGS) entry which is preliminary data.</text>
</comment>
<dbReference type="AlphaFoldDB" id="A0A926ECF7"/>
<evidence type="ECO:0000313" key="6">
    <source>
        <dbReference type="EMBL" id="MBC8569396.1"/>
    </source>
</evidence>
<dbReference type="Pfam" id="PF03466">
    <property type="entry name" value="LysR_substrate"/>
    <property type="match status" value="1"/>
</dbReference>
<proteinExistence type="inferred from homology"/>
<dbReference type="Proteomes" id="UP000660861">
    <property type="component" value="Unassembled WGS sequence"/>
</dbReference>
<evidence type="ECO:0000313" key="7">
    <source>
        <dbReference type="Proteomes" id="UP000660861"/>
    </source>
</evidence>
<dbReference type="Gene3D" id="1.10.10.10">
    <property type="entry name" value="Winged helix-like DNA-binding domain superfamily/Winged helix DNA-binding domain"/>
    <property type="match status" value="1"/>
</dbReference>
<organism evidence="6 7">
    <name type="scientific">Zongyangia hominis</name>
    <dbReference type="NCBI Taxonomy" id="2763677"/>
    <lineage>
        <taxon>Bacteria</taxon>
        <taxon>Bacillati</taxon>
        <taxon>Bacillota</taxon>
        <taxon>Clostridia</taxon>
        <taxon>Eubacteriales</taxon>
        <taxon>Oscillospiraceae</taxon>
        <taxon>Zongyangia</taxon>
    </lineage>
</organism>
<dbReference type="Gene3D" id="3.40.190.10">
    <property type="entry name" value="Periplasmic binding protein-like II"/>
    <property type="match status" value="2"/>
</dbReference>
<keyword evidence="4" id="KW-0804">Transcription</keyword>
<sequence length="296" mass="34004">MIDLRLETFLDLCETRSYTRTAKHLHITQPAVSQHIKFLENQYGARLFSYRAKVLSLTEKGRLLEQYALALRANSQRMHEVMRAPSLADRRLHFGATLTVGEYVMPSILCRCLAENPKLSVTMEVGNTSTLFRKLNHGAIDFAIIEGSFSKVEYGWRLLSEEPFIGVCSPRSPLAGRPVRFDELVGQNLILREQGSGTRQALEHSLGTHSLQLENFPALYEIGNFQAIKAMVAENLGITFLYERVVRRELEVGQLQKIDLAGFQENREFHFVYLHDHVMKEEFLKFFTFCRTCLEE</sequence>
<dbReference type="InterPro" id="IPR000847">
    <property type="entry name" value="LysR_HTH_N"/>
</dbReference>